<evidence type="ECO:0000313" key="3">
    <source>
        <dbReference type="Proteomes" id="UP000009296"/>
    </source>
</evidence>
<feature type="transmembrane region" description="Helical" evidence="1">
    <location>
        <begin position="65"/>
        <end position="89"/>
    </location>
</feature>
<gene>
    <name evidence="2" type="ordered locus">Metok_0469</name>
</gene>
<dbReference type="eggNOG" id="arCOG10897">
    <property type="taxonomic scope" value="Archaea"/>
</dbReference>
<keyword evidence="1" id="KW-0812">Transmembrane</keyword>
<proteinExistence type="predicted"/>
<organism evidence="2 3">
    <name type="scientific">Methanothermococcus okinawensis (strain DSM 14208 / JCM 11175 / IH1)</name>
    <dbReference type="NCBI Taxonomy" id="647113"/>
    <lineage>
        <taxon>Archaea</taxon>
        <taxon>Methanobacteriati</taxon>
        <taxon>Methanobacteriota</taxon>
        <taxon>Methanomada group</taxon>
        <taxon>Methanococci</taxon>
        <taxon>Methanococcales</taxon>
        <taxon>Methanococcaceae</taxon>
        <taxon>Methanothermococcus</taxon>
    </lineage>
</organism>
<dbReference type="AlphaFoldDB" id="F8AL16"/>
<sequence>MKLNLLKGFAAIAMLCMVGAVFATPVALGDIGGALYGYCAAADNANNHPIVHGAKAGFEVGVGTAALYAGIVGAGIATGGTFWVCLGIAM</sequence>
<keyword evidence="1" id="KW-0472">Membrane</keyword>
<dbReference type="EMBL" id="CP002792">
    <property type="protein sequence ID" value="AEH06451.1"/>
    <property type="molecule type" value="Genomic_DNA"/>
</dbReference>
<dbReference type="HOGENOM" id="CLU_176738_0_0_2"/>
<keyword evidence="3" id="KW-1185">Reference proteome</keyword>
<evidence type="ECO:0000256" key="1">
    <source>
        <dbReference type="SAM" id="Phobius"/>
    </source>
</evidence>
<dbReference type="STRING" id="647113.Metok_0469"/>
<name>F8AL16_METOI</name>
<reference evidence="2" key="1">
    <citation type="submission" date="2011-05" db="EMBL/GenBank/DDBJ databases">
        <title>Complete sequence of chromosome of Methanothermococcus okinawensis IH1.</title>
        <authorList>
            <consortium name="US DOE Joint Genome Institute"/>
            <person name="Lucas S."/>
            <person name="Han J."/>
            <person name="Lapidus A."/>
            <person name="Cheng J.-F."/>
            <person name="Goodwin L."/>
            <person name="Pitluck S."/>
            <person name="Peters L."/>
            <person name="Mikhailova N."/>
            <person name="Held B."/>
            <person name="Han C."/>
            <person name="Tapia R."/>
            <person name="Land M."/>
            <person name="Hauser L."/>
            <person name="Kyrpides N."/>
            <person name="Ivanova N."/>
            <person name="Pagani I."/>
            <person name="Sieprawska-Lupa M."/>
            <person name="Takai K."/>
            <person name="Miyazaki J."/>
            <person name="Whitman W."/>
            <person name="Woyke T."/>
        </authorList>
    </citation>
    <scope>NUCLEOTIDE SEQUENCE</scope>
    <source>
        <strain evidence="2">IH1</strain>
    </source>
</reference>
<keyword evidence="1" id="KW-1133">Transmembrane helix</keyword>
<dbReference type="GeneID" id="10772591"/>
<accession>F8AL16</accession>
<evidence type="ECO:0000313" key="2">
    <source>
        <dbReference type="EMBL" id="AEH06451.1"/>
    </source>
</evidence>
<protein>
    <submittedName>
        <fullName evidence="2">Uncharacterized protein</fullName>
    </submittedName>
</protein>
<dbReference type="KEGG" id="mok:Metok_0469"/>
<dbReference type="Proteomes" id="UP000009296">
    <property type="component" value="Chromosome"/>
</dbReference>
<dbReference type="RefSeq" id="WP_013866637.1">
    <property type="nucleotide sequence ID" value="NC_015636.1"/>
</dbReference>